<dbReference type="Pfam" id="PF06966">
    <property type="entry name" value="DUF1295"/>
    <property type="match status" value="1"/>
</dbReference>
<dbReference type="Proteomes" id="UP000006906">
    <property type="component" value="Chromosome 6"/>
</dbReference>
<dbReference type="Gramene" id="PNW83220">
    <property type="protein sequence ID" value="PNW83220"/>
    <property type="gene ID" value="CHLRE_06g311800v5"/>
</dbReference>
<keyword evidence="1" id="KW-0812">Transmembrane</keyword>
<gene>
    <name evidence="2" type="ORF">CHLRE_06g311800v5</name>
</gene>
<name>A0A2K3DRR3_CHLRE</name>
<feature type="transmembrane region" description="Helical" evidence="1">
    <location>
        <begin position="293"/>
        <end position="312"/>
    </location>
</feature>
<keyword evidence="1" id="KW-0472">Membrane</keyword>
<dbReference type="ExpressionAtlas" id="A0A2K3DRR3">
    <property type="expression patterns" value="baseline"/>
</dbReference>
<dbReference type="EMBL" id="CM008967">
    <property type="protein sequence ID" value="PNW83220.1"/>
    <property type="molecule type" value="Genomic_DNA"/>
</dbReference>
<keyword evidence="3" id="KW-1185">Reference proteome</keyword>
<sequence length="375" mass="40663">MSPWVLTCFAGNRHYLVEAADATLQLGALLRRLPGEPWTALYSIWAHQDPLVLAEALALLAAALCWVWYLATHNCSHVDRMWSILPPIYISILSRRELAVAAAALRAAAAAAHSGSASGLALGSLSGRLLTALATSGADMRLLLACALTAAWGCRLTYNFARKGGYSLRFEDYRWAVVRTLMPRALFEVFNLVFVAAVQHALCLAITLPAFVAATAAHKARQAGGTPEPMGAGGWVGVAAFAVLLLGEVVADEQQWAFQRHKHALIAAGKPRRGDYRRGFRTSGLFRFSRHPAFFCEYSLWWAVYMLCAVGPSHCGLGWAAAGSVGLTVLFHAGSLWITERISVSKYPEYAAYQATTSALVPWLPGKPLPEPRDD</sequence>
<dbReference type="OMA" id="LWITERI"/>
<dbReference type="GeneID" id="5716777"/>
<dbReference type="GO" id="GO:0016020">
    <property type="term" value="C:membrane"/>
    <property type="evidence" value="ECO:0000318"/>
    <property type="project" value="GO_Central"/>
</dbReference>
<feature type="transmembrane region" description="Helical" evidence="1">
    <location>
        <begin position="189"/>
        <end position="212"/>
    </location>
</feature>
<reference evidence="2 3" key="1">
    <citation type="journal article" date="2007" name="Science">
        <title>The Chlamydomonas genome reveals the evolution of key animal and plant functions.</title>
        <authorList>
            <person name="Merchant S.S."/>
            <person name="Prochnik S.E."/>
            <person name="Vallon O."/>
            <person name="Harris E.H."/>
            <person name="Karpowicz S.J."/>
            <person name="Witman G.B."/>
            <person name="Terry A."/>
            <person name="Salamov A."/>
            <person name="Fritz-Laylin L.K."/>
            <person name="Marechal-Drouard L."/>
            <person name="Marshall W.F."/>
            <person name="Qu L.H."/>
            <person name="Nelson D.R."/>
            <person name="Sanderfoot A.A."/>
            <person name="Spalding M.H."/>
            <person name="Kapitonov V.V."/>
            <person name="Ren Q."/>
            <person name="Ferris P."/>
            <person name="Lindquist E."/>
            <person name="Shapiro H."/>
            <person name="Lucas S.M."/>
            <person name="Grimwood J."/>
            <person name="Schmutz J."/>
            <person name="Cardol P."/>
            <person name="Cerutti H."/>
            <person name="Chanfreau G."/>
            <person name="Chen C.L."/>
            <person name="Cognat V."/>
            <person name="Croft M.T."/>
            <person name="Dent R."/>
            <person name="Dutcher S."/>
            <person name="Fernandez E."/>
            <person name="Fukuzawa H."/>
            <person name="Gonzalez-Ballester D."/>
            <person name="Gonzalez-Halphen D."/>
            <person name="Hallmann A."/>
            <person name="Hanikenne M."/>
            <person name="Hippler M."/>
            <person name="Inwood W."/>
            <person name="Jabbari K."/>
            <person name="Kalanon M."/>
            <person name="Kuras R."/>
            <person name="Lefebvre P.A."/>
            <person name="Lemaire S.D."/>
            <person name="Lobanov A.V."/>
            <person name="Lohr M."/>
            <person name="Manuell A."/>
            <person name="Meier I."/>
            <person name="Mets L."/>
            <person name="Mittag M."/>
            <person name="Mittelmeier T."/>
            <person name="Moroney J.V."/>
            <person name="Moseley J."/>
            <person name="Napoli C."/>
            <person name="Nedelcu A.M."/>
            <person name="Niyogi K."/>
            <person name="Novoselov S.V."/>
            <person name="Paulsen I.T."/>
            <person name="Pazour G."/>
            <person name="Purton S."/>
            <person name="Ral J.P."/>
            <person name="Riano-Pachon D.M."/>
            <person name="Riekhof W."/>
            <person name="Rymarquis L."/>
            <person name="Schroda M."/>
            <person name="Stern D."/>
            <person name="Umen J."/>
            <person name="Willows R."/>
            <person name="Wilson N."/>
            <person name="Zimmer S.L."/>
            <person name="Allmer J."/>
            <person name="Balk J."/>
            <person name="Bisova K."/>
            <person name="Chen C.J."/>
            <person name="Elias M."/>
            <person name="Gendler K."/>
            <person name="Hauser C."/>
            <person name="Lamb M.R."/>
            <person name="Ledford H."/>
            <person name="Long J.C."/>
            <person name="Minagawa J."/>
            <person name="Page M.D."/>
            <person name="Pan J."/>
            <person name="Pootakham W."/>
            <person name="Roje S."/>
            <person name="Rose A."/>
            <person name="Stahlberg E."/>
            <person name="Terauchi A.M."/>
            <person name="Yang P."/>
            <person name="Ball S."/>
            <person name="Bowler C."/>
            <person name="Dieckmann C.L."/>
            <person name="Gladyshev V.N."/>
            <person name="Green P."/>
            <person name="Jorgensen R."/>
            <person name="Mayfield S."/>
            <person name="Mueller-Roeber B."/>
            <person name="Rajamani S."/>
            <person name="Sayre R.T."/>
            <person name="Brokstein P."/>
            <person name="Dubchak I."/>
            <person name="Goodstein D."/>
            <person name="Hornick L."/>
            <person name="Huang Y.W."/>
            <person name="Jhaveri J."/>
            <person name="Luo Y."/>
            <person name="Martinez D."/>
            <person name="Ngau W.C."/>
            <person name="Otillar B."/>
            <person name="Poliakov A."/>
            <person name="Porter A."/>
            <person name="Szajkowski L."/>
            <person name="Werner G."/>
            <person name="Zhou K."/>
            <person name="Grigoriev I.V."/>
            <person name="Rokhsar D.S."/>
            <person name="Grossman A.R."/>
        </authorList>
    </citation>
    <scope>NUCLEOTIDE SEQUENCE [LARGE SCALE GENOMIC DNA]</scope>
    <source>
        <strain evidence="3">CC-503</strain>
    </source>
</reference>
<feature type="transmembrane region" description="Helical" evidence="1">
    <location>
        <begin position="232"/>
        <end position="251"/>
    </location>
</feature>
<dbReference type="InterPro" id="IPR010721">
    <property type="entry name" value="UstE-like"/>
</dbReference>
<dbReference type="PANTHER" id="PTHR32251:SF23">
    <property type="entry name" value="3-OXO-5-ALPHA-STEROID 4-DEHYDROGENASE (DUF1295)"/>
    <property type="match status" value="1"/>
</dbReference>
<evidence type="ECO:0000256" key="1">
    <source>
        <dbReference type="SAM" id="Phobius"/>
    </source>
</evidence>
<feature type="transmembrane region" description="Helical" evidence="1">
    <location>
        <begin position="51"/>
        <end position="71"/>
    </location>
</feature>
<dbReference type="KEGG" id="cre:CHLRE_06g311800v5"/>
<dbReference type="InParanoid" id="A0A2K3DRR3"/>
<dbReference type="Gene3D" id="1.20.120.1630">
    <property type="match status" value="1"/>
</dbReference>
<protein>
    <recommendedName>
        <fullName evidence="4">Steroid 5-alpha reductase C-terminal domain-containing protein</fullName>
    </recommendedName>
</protein>
<dbReference type="PANTHER" id="PTHR32251">
    <property type="entry name" value="3-OXO-5-ALPHA-STEROID 4-DEHYDROGENASE"/>
    <property type="match status" value="1"/>
</dbReference>
<evidence type="ECO:0000313" key="2">
    <source>
        <dbReference type="EMBL" id="PNW83220.1"/>
    </source>
</evidence>
<dbReference type="RefSeq" id="XP_042924513.1">
    <property type="nucleotide sequence ID" value="XM_043063807.1"/>
</dbReference>
<evidence type="ECO:0000313" key="3">
    <source>
        <dbReference type="Proteomes" id="UP000006906"/>
    </source>
</evidence>
<dbReference type="OrthoDB" id="201504at2759"/>
<proteinExistence type="predicted"/>
<organism evidence="2 3">
    <name type="scientific">Chlamydomonas reinhardtii</name>
    <name type="common">Chlamydomonas smithii</name>
    <dbReference type="NCBI Taxonomy" id="3055"/>
    <lineage>
        <taxon>Eukaryota</taxon>
        <taxon>Viridiplantae</taxon>
        <taxon>Chlorophyta</taxon>
        <taxon>core chlorophytes</taxon>
        <taxon>Chlorophyceae</taxon>
        <taxon>CS clade</taxon>
        <taxon>Chlamydomonadales</taxon>
        <taxon>Chlamydomonadaceae</taxon>
        <taxon>Chlamydomonas</taxon>
    </lineage>
</organism>
<keyword evidence="1" id="KW-1133">Transmembrane helix</keyword>
<accession>A0A2K3DRR3</accession>
<dbReference type="AlphaFoldDB" id="A0A2K3DRR3"/>
<evidence type="ECO:0008006" key="4">
    <source>
        <dbReference type="Google" id="ProtNLM"/>
    </source>
</evidence>